<dbReference type="InterPro" id="IPR003751">
    <property type="entry name" value="CsrA"/>
</dbReference>
<dbReference type="Gene3D" id="2.60.40.4380">
    <property type="entry name" value="Translational regulator CsrA"/>
    <property type="match status" value="1"/>
</dbReference>
<gene>
    <name evidence="4" type="ORF">DCK97_15200</name>
</gene>
<protein>
    <submittedName>
        <fullName evidence="4">Carbon storage regulator</fullName>
    </submittedName>
</protein>
<evidence type="ECO:0000313" key="4">
    <source>
        <dbReference type="EMBL" id="HAE48762.1"/>
    </source>
</evidence>
<organism evidence="4 5">
    <name type="scientific">Tistrella mobilis</name>
    <dbReference type="NCBI Taxonomy" id="171437"/>
    <lineage>
        <taxon>Bacteria</taxon>
        <taxon>Pseudomonadati</taxon>
        <taxon>Pseudomonadota</taxon>
        <taxon>Alphaproteobacteria</taxon>
        <taxon>Geminicoccales</taxon>
        <taxon>Geminicoccaceae</taxon>
        <taxon>Tistrella</taxon>
    </lineage>
</organism>
<dbReference type="PANTHER" id="PTHR34984:SF1">
    <property type="entry name" value="CARBON STORAGE REGULATOR"/>
    <property type="match status" value="1"/>
</dbReference>
<dbReference type="GO" id="GO:0006402">
    <property type="term" value="P:mRNA catabolic process"/>
    <property type="evidence" value="ECO:0007669"/>
    <property type="project" value="InterPro"/>
</dbReference>
<feature type="non-terminal residue" evidence="4">
    <location>
        <position position="38"/>
    </location>
</feature>
<keyword evidence="1" id="KW-0963">Cytoplasm</keyword>
<dbReference type="GO" id="GO:0048027">
    <property type="term" value="F:mRNA 5'-UTR binding"/>
    <property type="evidence" value="ECO:0007669"/>
    <property type="project" value="TreeGrafter"/>
</dbReference>
<sequence>MLYLTRKVGEAVVINDEIEVTVIEVRGKTVRLGLTFPA</sequence>
<dbReference type="GO" id="GO:0006109">
    <property type="term" value="P:regulation of carbohydrate metabolic process"/>
    <property type="evidence" value="ECO:0007669"/>
    <property type="project" value="InterPro"/>
</dbReference>
<evidence type="ECO:0000313" key="5">
    <source>
        <dbReference type="Proteomes" id="UP000257706"/>
    </source>
</evidence>
<accession>A0A3B9ILM2</accession>
<evidence type="ECO:0000256" key="2">
    <source>
        <dbReference type="ARBA" id="ARBA00022845"/>
    </source>
</evidence>
<name>A0A3B9ILM2_9PROT</name>
<dbReference type="GO" id="GO:0005829">
    <property type="term" value="C:cytosol"/>
    <property type="evidence" value="ECO:0007669"/>
    <property type="project" value="TreeGrafter"/>
</dbReference>
<dbReference type="InterPro" id="IPR036107">
    <property type="entry name" value="CsrA_sf"/>
</dbReference>
<proteinExistence type="predicted"/>
<comment type="caution">
    <text evidence="4">The sequence shown here is derived from an EMBL/GenBank/DDBJ whole genome shotgun (WGS) entry which is preliminary data.</text>
</comment>
<dbReference type="AlphaFoldDB" id="A0A3B9ILM2"/>
<dbReference type="GO" id="GO:0045947">
    <property type="term" value="P:negative regulation of translational initiation"/>
    <property type="evidence" value="ECO:0007669"/>
    <property type="project" value="TreeGrafter"/>
</dbReference>
<evidence type="ECO:0000256" key="1">
    <source>
        <dbReference type="ARBA" id="ARBA00022490"/>
    </source>
</evidence>
<dbReference type="Proteomes" id="UP000257706">
    <property type="component" value="Unassembled WGS sequence"/>
</dbReference>
<dbReference type="Pfam" id="PF02599">
    <property type="entry name" value="CsrA"/>
    <property type="match status" value="1"/>
</dbReference>
<dbReference type="SUPFAM" id="SSF117130">
    <property type="entry name" value="CsrA-like"/>
    <property type="match status" value="1"/>
</dbReference>
<dbReference type="EMBL" id="DMAI01000242">
    <property type="protein sequence ID" value="HAE48762.1"/>
    <property type="molecule type" value="Genomic_DNA"/>
</dbReference>
<keyword evidence="2" id="KW-0810">Translation regulation</keyword>
<reference evidence="4 5" key="1">
    <citation type="journal article" date="2018" name="Nat. Biotechnol.">
        <title>A standardized bacterial taxonomy based on genome phylogeny substantially revises the tree of life.</title>
        <authorList>
            <person name="Parks D.H."/>
            <person name="Chuvochina M."/>
            <person name="Waite D.W."/>
            <person name="Rinke C."/>
            <person name="Skarshewski A."/>
            <person name="Chaumeil P.A."/>
            <person name="Hugenholtz P."/>
        </authorList>
    </citation>
    <scope>NUCLEOTIDE SEQUENCE [LARGE SCALE GENOMIC DNA]</scope>
    <source>
        <strain evidence="4">UBA8739</strain>
    </source>
</reference>
<keyword evidence="3" id="KW-0694">RNA-binding</keyword>
<evidence type="ECO:0000256" key="3">
    <source>
        <dbReference type="ARBA" id="ARBA00022884"/>
    </source>
</evidence>
<dbReference type="PANTHER" id="PTHR34984">
    <property type="entry name" value="CARBON STORAGE REGULATOR"/>
    <property type="match status" value="1"/>
</dbReference>